<dbReference type="PANTHER" id="PTHR13237:SF9">
    <property type="entry name" value="NEUROGUIDIN"/>
    <property type="match status" value="1"/>
</dbReference>
<dbReference type="KEGG" id="dpte:113792899"/>
<keyword evidence="2" id="KW-1185">Reference proteome</keyword>
<comment type="similarity">
    <text evidence="1">Belongs to the SAS10 family.</text>
</comment>
<dbReference type="RefSeq" id="XP_027198658.1">
    <property type="nucleotide sequence ID" value="XM_027342857.1"/>
</dbReference>
<dbReference type="PANTHER" id="PTHR13237">
    <property type="entry name" value="SOMETHING ABOUT SILENCING PROTEIN 10-RELATED"/>
    <property type="match status" value="1"/>
</dbReference>
<dbReference type="OrthoDB" id="203440at2759"/>
<evidence type="ECO:0000256" key="1">
    <source>
        <dbReference type="ARBA" id="ARBA00010979"/>
    </source>
</evidence>
<evidence type="ECO:0000313" key="2">
    <source>
        <dbReference type="Proteomes" id="UP000515146"/>
    </source>
</evidence>
<name>A0A6P6XZL4_DERPT</name>
<dbReference type="InterPro" id="IPR007146">
    <property type="entry name" value="Sas10/Utp3/C1D"/>
</dbReference>
<protein>
    <submittedName>
        <fullName evidence="3">Neuroguidin-like</fullName>
    </submittedName>
</protein>
<proteinExistence type="inferred from homology"/>
<dbReference type="FunCoup" id="A0A6P6XZL4">
    <property type="interactions" value="1914"/>
</dbReference>
<accession>A0A6P6XZL4</accession>
<dbReference type="InParanoid" id="A0A6P6XZL4"/>
<gene>
    <name evidence="3" type="primary">LOC113792899</name>
</gene>
<organism evidence="2 3">
    <name type="scientific">Dermatophagoides pteronyssinus</name>
    <name type="common">European house dust mite</name>
    <dbReference type="NCBI Taxonomy" id="6956"/>
    <lineage>
        <taxon>Eukaryota</taxon>
        <taxon>Metazoa</taxon>
        <taxon>Ecdysozoa</taxon>
        <taxon>Arthropoda</taxon>
        <taxon>Chelicerata</taxon>
        <taxon>Arachnida</taxon>
        <taxon>Acari</taxon>
        <taxon>Acariformes</taxon>
        <taxon>Sarcoptiformes</taxon>
        <taxon>Astigmata</taxon>
        <taxon>Psoroptidia</taxon>
        <taxon>Analgoidea</taxon>
        <taxon>Pyroglyphidae</taxon>
        <taxon>Dermatophagoidinae</taxon>
        <taxon>Dermatophagoides</taxon>
    </lineage>
</organism>
<sequence>MDDENPISETNHLLNSFQESLIDCVLTSKKLLDRLKNDEFRSESGISLFDLKNRIFVNYLIDLTGIVKHRLLGENNDETRERLVEERVVLEKIQPLEEKLKYQVDNLMKTMNSNRMQIENNPLNARPTFSFDIEDENKSESDQDETKESENEKKSNKEPQVDRNKNQVYVPPRLAQMKYEDEQDRKTRNLERAKKRAMNCSIINELRKEFDDAPEEEFDGLNRKSGIGKFLNRKKKYEEEHFIRLNLTKQQKAQARKLATVNSIADDVTKFEDISVLNIDNSNDFTPAKKKSKKFVNKNNKNKKRRK</sequence>
<dbReference type="OMA" id="PVHYNET"/>
<dbReference type="Proteomes" id="UP000515146">
    <property type="component" value="Unplaced"/>
</dbReference>
<dbReference type="GO" id="GO:0000462">
    <property type="term" value="P:maturation of SSU-rRNA from tricistronic rRNA transcript (SSU-rRNA, 5.8S rRNA, LSU-rRNA)"/>
    <property type="evidence" value="ECO:0007669"/>
    <property type="project" value="TreeGrafter"/>
</dbReference>
<dbReference type="GO" id="GO:0032040">
    <property type="term" value="C:small-subunit processome"/>
    <property type="evidence" value="ECO:0007669"/>
    <property type="project" value="TreeGrafter"/>
</dbReference>
<reference evidence="3" key="1">
    <citation type="submission" date="2025-08" db="UniProtKB">
        <authorList>
            <consortium name="RefSeq"/>
        </authorList>
    </citation>
    <scope>IDENTIFICATION</scope>
    <source>
        <strain evidence="3">Airmid</strain>
    </source>
</reference>
<evidence type="ECO:0000313" key="3">
    <source>
        <dbReference type="RefSeq" id="XP_027198658.1"/>
    </source>
</evidence>
<dbReference type="AlphaFoldDB" id="A0A6P6XZL4"/>
<dbReference type="Pfam" id="PF04000">
    <property type="entry name" value="Sas10_Utp3"/>
    <property type="match status" value="1"/>
</dbReference>